<keyword evidence="1" id="KW-0472">Membrane</keyword>
<organism evidence="2 3">
    <name type="scientific">Pseudovibrio exalbescens</name>
    <dbReference type="NCBI Taxonomy" id="197461"/>
    <lineage>
        <taxon>Bacteria</taxon>
        <taxon>Pseudomonadati</taxon>
        <taxon>Pseudomonadota</taxon>
        <taxon>Alphaproteobacteria</taxon>
        <taxon>Hyphomicrobiales</taxon>
        <taxon>Stappiaceae</taxon>
        <taxon>Pseudovibrio</taxon>
    </lineage>
</organism>
<feature type="transmembrane region" description="Helical" evidence="1">
    <location>
        <begin position="49"/>
        <end position="69"/>
    </location>
</feature>
<dbReference type="AlphaFoldDB" id="A0A1U7JL86"/>
<reference evidence="2 3" key="1">
    <citation type="submission" date="2016-03" db="EMBL/GenBank/DDBJ databases">
        <title>Genome sequence of Nesiotobacter sp. nov., a moderately halophilic alphaproteobacterium isolated from the Yellow Sea, China.</title>
        <authorList>
            <person name="Zhang G."/>
            <person name="Zhang R."/>
        </authorList>
    </citation>
    <scope>NUCLEOTIDE SEQUENCE [LARGE SCALE GENOMIC DNA]</scope>
    <source>
        <strain evidence="2 3">WB1-6</strain>
    </source>
</reference>
<keyword evidence="1" id="KW-0812">Transmembrane</keyword>
<name>A0A1U7JL86_9HYPH</name>
<dbReference type="Proteomes" id="UP000185783">
    <property type="component" value="Unassembled WGS sequence"/>
</dbReference>
<sequence>MQDTQKNSKTNKTTFAKARPVLTGIAAFSALPLFALATVDIDWLTVPEMLLVTVLIAIFSTGSWFLYSLTNRFTK</sequence>
<evidence type="ECO:0000256" key="1">
    <source>
        <dbReference type="SAM" id="Phobius"/>
    </source>
</evidence>
<evidence type="ECO:0000313" key="2">
    <source>
        <dbReference type="EMBL" id="OKL45475.1"/>
    </source>
</evidence>
<comment type="caution">
    <text evidence="2">The sequence shown here is derived from an EMBL/GenBank/DDBJ whole genome shotgun (WGS) entry which is preliminary data.</text>
</comment>
<protein>
    <submittedName>
        <fullName evidence="2">Uncharacterized protein</fullName>
    </submittedName>
</protein>
<dbReference type="RefSeq" id="WP_028480029.1">
    <property type="nucleotide sequence ID" value="NZ_LVVZ01000005.1"/>
</dbReference>
<accession>A0A1U7JL86</accession>
<feature type="transmembrane region" description="Helical" evidence="1">
    <location>
        <begin position="21"/>
        <end position="37"/>
    </location>
</feature>
<proteinExistence type="predicted"/>
<evidence type="ECO:0000313" key="3">
    <source>
        <dbReference type="Proteomes" id="UP000185783"/>
    </source>
</evidence>
<dbReference type="EMBL" id="LVVZ01000005">
    <property type="protein sequence ID" value="OKL45475.1"/>
    <property type="molecule type" value="Genomic_DNA"/>
</dbReference>
<keyword evidence="3" id="KW-1185">Reference proteome</keyword>
<keyword evidence="1" id="KW-1133">Transmembrane helix</keyword>
<gene>
    <name evidence="2" type="ORF">A3843_03930</name>
</gene>